<dbReference type="PROSITE" id="PS00061">
    <property type="entry name" value="ADH_SHORT"/>
    <property type="match status" value="1"/>
</dbReference>
<dbReference type="Pfam" id="PF13561">
    <property type="entry name" value="adh_short_C2"/>
    <property type="match status" value="1"/>
</dbReference>
<protein>
    <submittedName>
        <fullName evidence="5">D-arabinitol dehydrogenase</fullName>
    </submittedName>
</protein>
<dbReference type="GO" id="GO:0044281">
    <property type="term" value="P:small molecule metabolic process"/>
    <property type="evidence" value="ECO:0007669"/>
    <property type="project" value="UniProtKB-ARBA"/>
</dbReference>
<gene>
    <name evidence="5" type="ORF">PNOK_0302400</name>
</gene>
<keyword evidence="3" id="KW-0560">Oxidoreductase</keyword>
<evidence type="ECO:0000256" key="4">
    <source>
        <dbReference type="SAM" id="MobiDB-lite"/>
    </source>
</evidence>
<keyword evidence="2" id="KW-0521">NADP</keyword>
<dbReference type="GO" id="GO:0050085">
    <property type="term" value="F:mannitol 2-dehydrogenase (NADP+) activity"/>
    <property type="evidence" value="ECO:0007669"/>
    <property type="project" value="UniProtKB-ARBA"/>
</dbReference>
<dbReference type="InParanoid" id="A0A286ULA7"/>
<organism evidence="5 6">
    <name type="scientific">Pyrrhoderma noxium</name>
    <dbReference type="NCBI Taxonomy" id="2282107"/>
    <lineage>
        <taxon>Eukaryota</taxon>
        <taxon>Fungi</taxon>
        <taxon>Dikarya</taxon>
        <taxon>Basidiomycota</taxon>
        <taxon>Agaricomycotina</taxon>
        <taxon>Agaricomycetes</taxon>
        <taxon>Hymenochaetales</taxon>
        <taxon>Hymenochaetaceae</taxon>
        <taxon>Pyrrhoderma</taxon>
    </lineage>
</organism>
<dbReference type="SUPFAM" id="SSF51735">
    <property type="entry name" value="NAD(P)-binding Rossmann-fold domains"/>
    <property type="match status" value="1"/>
</dbReference>
<feature type="region of interest" description="Disordered" evidence="4">
    <location>
        <begin position="1"/>
        <end position="23"/>
    </location>
</feature>
<dbReference type="InterPro" id="IPR020904">
    <property type="entry name" value="Sc_DH/Rdtase_CS"/>
</dbReference>
<feature type="region of interest" description="Disordered" evidence="4">
    <location>
        <begin position="36"/>
        <end position="74"/>
    </location>
</feature>
<dbReference type="PRINTS" id="PR00081">
    <property type="entry name" value="GDHRDH"/>
</dbReference>
<dbReference type="InterPro" id="IPR036291">
    <property type="entry name" value="NAD(P)-bd_dom_sf"/>
</dbReference>
<evidence type="ECO:0000256" key="3">
    <source>
        <dbReference type="ARBA" id="ARBA00023002"/>
    </source>
</evidence>
<reference evidence="5 6" key="1">
    <citation type="journal article" date="2017" name="Mol. Ecol.">
        <title>Comparative and population genomic landscape of Phellinus noxius: A hypervariable fungus causing root rot in trees.</title>
        <authorList>
            <person name="Chung C.L."/>
            <person name="Lee T.J."/>
            <person name="Akiba M."/>
            <person name="Lee H.H."/>
            <person name="Kuo T.H."/>
            <person name="Liu D."/>
            <person name="Ke H.M."/>
            <person name="Yokoi T."/>
            <person name="Roa M.B."/>
            <person name="Lu M.J."/>
            <person name="Chang Y.Y."/>
            <person name="Ann P.J."/>
            <person name="Tsai J.N."/>
            <person name="Chen C.Y."/>
            <person name="Tzean S.S."/>
            <person name="Ota Y."/>
            <person name="Hattori T."/>
            <person name="Sahashi N."/>
            <person name="Liou R.F."/>
            <person name="Kikuchi T."/>
            <person name="Tsai I.J."/>
        </authorList>
    </citation>
    <scope>NUCLEOTIDE SEQUENCE [LARGE SCALE GENOMIC DNA]</scope>
    <source>
        <strain evidence="5 6">FFPRI411160</strain>
    </source>
</reference>
<dbReference type="EMBL" id="NBII01000003">
    <property type="protein sequence ID" value="PAV20397.1"/>
    <property type="molecule type" value="Genomic_DNA"/>
</dbReference>
<name>A0A286ULA7_9AGAM</name>
<keyword evidence="6" id="KW-1185">Reference proteome</keyword>
<evidence type="ECO:0000313" key="6">
    <source>
        <dbReference type="Proteomes" id="UP000217199"/>
    </source>
</evidence>
<dbReference type="PANTHER" id="PTHR43008">
    <property type="entry name" value="BENZIL REDUCTASE"/>
    <property type="match status" value="1"/>
</dbReference>
<dbReference type="Gene3D" id="3.40.50.720">
    <property type="entry name" value="NAD(P)-binding Rossmann-like Domain"/>
    <property type="match status" value="1"/>
</dbReference>
<accession>A0A286ULA7</accession>
<dbReference type="GO" id="GO:0005975">
    <property type="term" value="P:carbohydrate metabolic process"/>
    <property type="evidence" value="ECO:0007669"/>
    <property type="project" value="UniProtKB-ARBA"/>
</dbReference>
<dbReference type="OrthoDB" id="1888931at2759"/>
<dbReference type="STRING" id="2282107.A0A286ULA7"/>
<dbReference type="AlphaFoldDB" id="A0A286ULA7"/>
<comment type="caution">
    <text evidence="5">The sequence shown here is derived from an EMBL/GenBank/DDBJ whole genome shotgun (WGS) entry which is preliminary data.</text>
</comment>
<sequence>MQASIHIPTGSSSSKTFGIHNSTPRSFRSYNKLLVQSGSTQKRSQSSVGTSRSETEHIVTQEDRESPQSSRQVKLPERFSMKNKTCLVTGAARGLGFEFCRAFVEMGCTSLSMLDMQESAVRKAAGDIVAGYKKQHPEANLDIVGFGCNVASETSVQETFEKINKHFGRLDAMVASAGIVENYAALDYPDKRARLLFDVNYHGAFYTAREAAKYMIPQGGGSILLISSMSADVVNVPQPQAPYNASKAAVKQLAKSLAVEWAAKNVRVNTLSPGYMQTRLTRHVLEQDSDLNREWKTLTPMGRLGEPDDLDGAVVFLSSDAARYITGIELLVDGGYCAV</sequence>
<dbReference type="FunCoup" id="A0A286ULA7">
    <property type="interactions" value="35"/>
</dbReference>
<dbReference type="InterPro" id="IPR002347">
    <property type="entry name" value="SDR_fam"/>
</dbReference>
<dbReference type="FunFam" id="3.40.50.720:FF:000090">
    <property type="entry name" value="NADP-dependent mannitol dehydrogenase"/>
    <property type="match status" value="1"/>
</dbReference>
<comment type="similarity">
    <text evidence="1">Belongs to the short-chain dehydrogenases/reductases (SDR) family.</text>
</comment>
<evidence type="ECO:0000256" key="2">
    <source>
        <dbReference type="ARBA" id="ARBA00022857"/>
    </source>
</evidence>
<proteinExistence type="inferred from homology"/>
<evidence type="ECO:0000256" key="1">
    <source>
        <dbReference type="ARBA" id="ARBA00006484"/>
    </source>
</evidence>
<feature type="compositionally biased region" description="Basic and acidic residues" evidence="4">
    <location>
        <begin position="53"/>
        <end position="66"/>
    </location>
</feature>
<dbReference type="GO" id="GO:0050664">
    <property type="term" value="F:oxidoreductase activity, acting on NAD(P)H, oxygen as acceptor"/>
    <property type="evidence" value="ECO:0007669"/>
    <property type="project" value="TreeGrafter"/>
</dbReference>
<feature type="compositionally biased region" description="Polar residues" evidence="4">
    <location>
        <begin position="36"/>
        <end position="52"/>
    </location>
</feature>
<dbReference type="Proteomes" id="UP000217199">
    <property type="component" value="Unassembled WGS sequence"/>
</dbReference>
<dbReference type="PRINTS" id="PR00080">
    <property type="entry name" value="SDRFAMILY"/>
</dbReference>
<evidence type="ECO:0000313" key="5">
    <source>
        <dbReference type="EMBL" id="PAV20397.1"/>
    </source>
</evidence>
<dbReference type="PANTHER" id="PTHR43008:SF14">
    <property type="entry name" value="DEHYDROGENASE ARBD, PUTATIVE-RELATED"/>
    <property type="match status" value="1"/>
</dbReference>